<dbReference type="Pfam" id="PF13537">
    <property type="entry name" value="GATase_7"/>
    <property type="match status" value="1"/>
</dbReference>
<evidence type="ECO:0000313" key="13">
    <source>
        <dbReference type="Proteomes" id="UP000515861"/>
    </source>
</evidence>
<keyword evidence="8" id="KW-0028">Amino-acid biosynthesis</keyword>
<evidence type="ECO:0000256" key="2">
    <source>
        <dbReference type="ARBA" id="ARBA00005752"/>
    </source>
</evidence>
<accession>A0A7G9L3E5</accession>
<dbReference type="SUPFAM" id="SSF56235">
    <property type="entry name" value="N-terminal nucleophile aminohydrolases (Ntn hydrolases)"/>
    <property type="match status" value="1"/>
</dbReference>
<organism evidence="12 13">
    <name type="scientific">Sphingomonas sabuli</name>
    <dbReference type="NCBI Taxonomy" id="2764186"/>
    <lineage>
        <taxon>Bacteria</taxon>
        <taxon>Pseudomonadati</taxon>
        <taxon>Pseudomonadota</taxon>
        <taxon>Alphaproteobacteria</taxon>
        <taxon>Sphingomonadales</taxon>
        <taxon>Sphingomonadaceae</taxon>
        <taxon>Sphingomonas</taxon>
    </lineage>
</organism>
<comment type="pathway">
    <text evidence="1">Amino-acid biosynthesis; L-asparagine biosynthesis; L-asparagine from L-aspartate (L-Gln route): step 1/1.</text>
</comment>
<dbReference type="InterPro" id="IPR006426">
    <property type="entry name" value="Asn_synth_AEB"/>
</dbReference>
<name>A0A7G9L3E5_9SPHN</name>
<comment type="catalytic activity">
    <reaction evidence="7">
        <text>L-aspartate + L-glutamine + ATP + H2O = L-asparagine + L-glutamate + AMP + diphosphate + H(+)</text>
        <dbReference type="Rhea" id="RHEA:12228"/>
        <dbReference type="ChEBI" id="CHEBI:15377"/>
        <dbReference type="ChEBI" id="CHEBI:15378"/>
        <dbReference type="ChEBI" id="CHEBI:29985"/>
        <dbReference type="ChEBI" id="CHEBI:29991"/>
        <dbReference type="ChEBI" id="CHEBI:30616"/>
        <dbReference type="ChEBI" id="CHEBI:33019"/>
        <dbReference type="ChEBI" id="CHEBI:58048"/>
        <dbReference type="ChEBI" id="CHEBI:58359"/>
        <dbReference type="ChEBI" id="CHEBI:456215"/>
        <dbReference type="EC" id="6.3.5.4"/>
    </reaction>
</comment>
<reference evidence="12 13" key="1">
    <citation type="submission" date="2020-08" db="EMBL/GenBank/DDBJ databases">
        <title>Sphingomonas sp. sand1-3 16S ribosomal RNA gene Genome sequencing and assembly.</title>
        <authorList>
            <person name="Kang M."/>
        </authorList>
    </citation>
    <scope>NUCLEOTIDE SEQUENCE [LARGE SCALE GENOMIC DNA]</scope>
    <source>
        <strain evidence="13">sand1-3</strain>
    </source>
</reference>
<evidence type="ECO:0000256" key="4">
    <source>
        <dbReference type="ARBA" id="ARBA00022741"/>
    </source>
</evidence>
<feature type="binding site" evidence="9">
    <location>
        <position position="106"/>
    </location>
    <ligand>
        <name>L-glutamine</name>
        <dbReference type="ChEBI" id="CHEBI:58359"/>
    </ligand>
</feature>
<dbReference type="Gene3D" id="3.40.50.620">
    <property type="entry name" value="HUPs"/>
    <property type="match status" value="2"/>
</dbReference>
<dbReference type="InterPro" id="IPR017932">
    <property type="entry name" value="GATase_2_dom"/>
</dbReference>
<dbReference type="GO" id="GO:0005524">
    <property type="term" value="F:ATP binding"/>
    <property type="evidence" value="ECO:0007669"/>
    <property type="project" value="UniProtKB-KW"/>
</dbReference>
<evidence type="ECO:0000256" key="10">
    <source>
        <dbReference type="PIRSR" id="PIRSR001589-3"/>
    </source>
</evidence>
<evidence type="ECO:0000256" key="8">
    <source>
        <dbReference type="PIRSR" id="PIRSR001589-1"/>
    </source>
</evidence>
<keyword evidence="4 9" id="KW-0547">Nucleotide-binding</keyword>
<evidence type="ECO:0000256" key="7">
    <source>
        <dbReference type="ARBA" id="ARBA00048741"/>
    </source>
</evidence>
<feature type="domain" description="Glutamine amidotransferase type-2" evidence="11">
    <location>
        <begin position="2"/>
        <end position="223"/>
    </location>
</feature>
<dbReference type="RefSeq" id="WP_187480099.1">
    <property type="nucleotide sequence ID" value="NZ_CP060697.1"/>
</dbReference>
<keyword evidence="12" id="KW-0436">Ligase</keyword>
<dbReference type="CDD" id="cd01991">
    <property type="entry name" value="Asn_synthase_B_C"/>
    <property type="match status" value="1"/>
</dbReference>
<dbReference type="Proteomes" id="UP000515861">
    <property type="component" value="Chromosome"/>
</dbReference>
<dbReference type="Gene3D" id="3.60.20.10">
    <property type="entry name" value="Glutamine Phosphoribosylpyrophosphate, subunit 1, domain 1"/>
    <property type="match status" value="1"/>
</dbReference>
<keyword evidence="5 9" id="KW-0067">ATP-binding</keyword>
<dbReference type="InterPro" id="IPR033738">
    <property type="entry name" value="AsnB_N"/>
</dbReference>
<dbReference type="CDD" id="cd00712">
    <property type="entry name" value="AsnB"/>
    <property type="match status" value="1"/>
</dbReference>
<dbReference type="InterPro" id="IPR014729">
    <property type="entry name" value="Rossmann-like_a/b/a_fold"/>
</dbReference>
<evidence type="ECO:0000313" key="12">
    <source>
        <dbReference type="EMBL" id="QNM83144.1"/>
    </source>
</evidence>
<comment type="similarity">
    <text evidence="2">Belongs to the asparagine synthetase family.</text>
</comment>
<evidence type="ECO:0000256" key="1">
    <source>
        <dbReference type="ARBA" id="ARBA00005187"/>
    </source>
</evidence>
<evidence type="ECO:0000256" key="5">
    <source>
        <dbReference type="ARBA" id="ARBA00022840"/>
    </source>
</evidence>
<dbReference type="Pfam" id="PF00733">
    <property type="entry name" value="Asn_synthase"/>
    <property type="match status" value="1"/>
</dbReference>
<protein>
    <recommendedName>
        <fullName evidence="3">asparagine synthase (glutamine-hydrolyzing)</fullName>
        <ecNumber evidence="3">6.3.5.4</ecNumber>
    </recommendedName>
</protein>
<dbReference type="PIRSF" id="PIRSF001589">
    <property type="entry name" value="Asn_synthetase_glu-h"/>
    <property type="match status" value="1"/>
</dbReference>
<evidence type="ECO:0000259" key="11">
    <source>
        <dbReference type="PROSITE" id="PS51278"/>
    </source>
</evidence>
<evidence type="ECO:0000256" key="3">
    <source>
        <dbReference type="ARBA" id="ARBA00012737"/>
    </source>
</evidence>
<dbReference type="PROSITE" id="PS51278">
    <property type="entry name" value="GATASE_TYPE_2"/>
    <property type="match status" value="1"/>
</dbReference>
<dbReference type="InterPro" id="IPR051786">
    <property type="entry name" value="ASN_synthetase/amidase"/>
</dbReference>
<dbReference type="InterPro" id="IPR029055">
    <property type="entry name" value="Ntn_hydrolases_N"/>
</dbReference>
<dbReference type="NCBIfam" id="TIGR01536">
    <property type="entry name" value="asn_synth_AEB"/>
    <property type="match status" value="1"/>
</dbReference>
<dbReference type="GO" id="GO:0006529">
    <property type="term" value="P:asparagine biosynthetic process"/>
    <property type="evidence" value="ECO:0007669"/>
    <property type="project" value="UniProtKB-KW"/>
</dbReference>
<dbReference type="PANTHER" id="PTHR43284">
    <property type="entry name" value="ASPARAGINE SYNTHETASE (GLUTAMINE-HYDROLYZING)"/>
    <property type="match status" value="1"/>
</dbReference>
<dbReference type="GO" id="GO:0004066">
    <property type="term" value="F:asparagine synthase (glutamine-hydrolyzing) activity"/>
    <property type="evidence" value="ECO:0007669"/>
    <property type="project" value="UniProtKB-EC"/>
</dbReference>
<feature type="active site" description="For GATase activity" evidence="8">
    <location>
        <position position="2"/>
    </location>
</feature>
<dbReference type="EC" id="6.3.5.4" evidence="3"/>
<feature type="binding site" evidence="9">
    <location>
        <position position="305"/>
    </location>
    <ligand>
        <name>ATP</name>
        <dbReference type="ChEBI" id="CHEBI:30616"/>
    </ligand>
</feature>
<sequence length="665" mass="73315">MCGIAGFVGGEWPGREVRDATLQAMCASIRYRGPDHSATWMDADARVGFAHNRLAIVDLSPAGNQPMHSHSGRFVTAYNGEIYNHLDIRSELESIGKAPPWAGHSDTETLLAAVEAWGIRGTLERATGMFAIALWDRQERRLVLARDRLGEKPLYYGRQQGGAGPFLFGSELKALRCHPQFEAEVDRDALTLLLRFNYIPAPHSIYRGISKLMPGTFLTLRGDAAPEIETYWSVAEAAERGVADRLFLSDGDAVDALEAQLDRAIGGQMLADVPLGAFLSGGVDSSAVVAIMQKLSPRPVRTFTIGYEDRNFNEADDAKAVARHLGTDHSELYITADEARAVIPRLPQIYDEPFADSSQIPTHLVSALARQDVTVALSGDGGDEVFGGYNRYLYTAKLWDRISRVPKPMRRAAARALVAVPASAWTGLGNATGIKVRQLGEKIHKGAPLLRGDSAEDVYAGTISIWQDPGSAVIGGTEPPNFTTGATPDLHGLGPIDRMMALDMLGYLPGDILTKVDRAAMAVSLETRVPFLDHQLIEFAWRLPIHQKIRDGKTKWILRQLLYRHVPERLIERPKMGFGIPVGDWLRGPLRQWSEDFLDERRLRDEGFFRPEPIQRLWRDHLSGHRDLHGPLWGVLMFQSWLETQGPVAAQGAGAPELVSDASVP</sequence>
<dbReference type="GO" id="GO:0005829">
    <property type="term" value="C:cytosol"/>
    <property type="evidence" value="ECO:0007669"/>
    <property type="project" value="TreeGrafter"/>
</dbReference>
<dbReference type="KEGG" id="ssau:H8M03_01930"/>
<dbReference type="SUPFAM" id="SSF52402">
    <property type="entry name" value="Adenine nucleotide alpha hydrolases-like"/>
    <property type="match status" value="1"/>
</dbReference>
<feature type="binding site" evidence="9">
    <location>
        <begin position="378"/>
        <end position="379"/>
    </location>
    <ligand>
        <name>ATP</name>
        <dbReference type="ChEBI" id="CHEBI:30616"/>
    </ligand>
</feature>
<dbReference type="PANTHER" id="PTHR43284:SF1">
    <property type="entry name" value="ASPARAGINE SYNTHETASE"/>
    <property type="match status" value="1"/>
</dbReference>
<evidence type="ECO:0000256" key="9">
    <source>
        <dbReference type="PIRSR" id="PIRSR001589-2"/>
    </source>
</evidence>
<keyword evidence="13" id="KW-1185">Reference proteome</keyword>
<keyword evidence="8" id="KW-0061">Asparagine biosynthesis</keyword>
<dbReference type="EMBL" id="CP060697">
    <property type="protein sequence ID" value="QNM83144.1"/>
    <property type="molecule type" value="Genomic_DNA"/>
</dbReference>
<gene>
    <name evidence="12" type="primary">asnB</name>
    <name evidence="12" type="ORF">H8M03_01930</name>
</gene>
<feature type="site" description="Important for beta-aspartyl-AMP intermediate formation" evidence="10">
    <location>
        <position position="380"/>
    </location>
</feature>
<keyword evidence="6 8" id="KW-0315">Glutamine amidotransferase</keyword>
<proteinExistence type="inferred from homology"/>
<dbReference type="InterPro" id="IPR001962">
    <property type="entry name" value="Asn_synthase"/>
</dbReference>
<dbReference type="AlphaFoldDB" id="A0A7G9L3E5"/>
<evidence type="ECO:0000256" key="6">
    <source>
        <dbReference type="ARBA" id="ARBA00022962"/>
    </source>
</evidence>